<evidence type="ECO:0000313" key="2">
    <source>
        <dbReference type="EMBL" id="SJN38284.1"/>
    </source>
</evidence>
<gene>
    <name evidence="2" type="ORF">FM104_10030</name>
</gene>
<comment type="similarity">
    <text evidence="1">Belongs to the cytochrome P450 family.</text>
</comment>
<organism evidence="2 3">
    <name type="scientific">Microbacterium esteraromaticum</name>
    <dbReference type="NCBI Taxonomy" id="57043"/>
    <lineage>
        <taxon>Bacteria</taxon>
        <taxon>Bacillati</taxon>
        <taxon>Actinomycetota</taxon>
        <taxon>Actinomycetes</taxon>
        <taxon>Micrococcales</taxon>
        <taxon>Microbacteriaceae</taxon>
        <taxon>Microbacterium</taxon>
    </lineage>
</organism>
<name>A0A1R4K278_9MICO</name>
<dbReference type="RefSeq" id="WP_218778571.1">
    <property type="nucleotide sequence ID" value="NZ_FUKO01000022.1"/>
</dbReference>
<proteinExistence type="inferred from homology"/>
<reference evidence="2 3" key="1">
    <citation type="submission" date="2017-02" db="EMBL/GenBank/DDBJ databases">
        <authorList>
            <person name="Peterson S.W."/>
        </authorList>
    </citation>
    <scope>NUCLEOTIDE SEQUENCE [LARGE SCALE GENOMIC DNA]</scope>
    <source>
        <strain evidence="2 3">B Mb 05.01</strain>
    </source>
</reference>
<dbReference type="SUPFAM" id="SSF48264">
    <property type="entry name" value="Cytochrome P450"/>
    <property type="match status" value="1"/>
</dbReference>
<dbReference type="AlphaFoldDB" id="A0A1R4K278"/>
<dbReference type="GO" id="GO:0004497">
    <property type="term" value="F:monooxygenase activity"/>
    <property type="evidence" value="ECO:0007669"/>
    <property type="project" value="InterPro"/>
</dbReference>
<evidence type="ECO:0000313" key="3">
    <source>
        <dbReference type="Proteomes" id="UP000196320"/>
    </source>
</evidence>
<keyword evidence="3" id="KW-1185">Reference proteome</keyword>
<accession>A0A1R4K278</accession>
<evidence type="ECO:0000256" key="1">
    <source>
        <dbReference type="ARBA" id="ARBA00010617"/>
    </source>
</evidence>
<dbReference type="Gene3D" id="1.10.630.10">
    <property type="entry name" value="Cytochrome P450"/>
    <property type="match status" value="1"/>
</dbReference>
<protein>
    <submittedName>
        <fullName evidence="2">Putative cytochrome P450 hydroxylase</fullName>
    </submittedName>
</protein>
<dbReference type="Proteomes" id="UP000196320">
    <property type="component" value="Unassembled WGS sequence"/>
</dbReference>
<dbReference type="GO" id="GO:0016705">
    <property type="term" value="F:oxidoreductase activity, acting on paired donors, with incorporation or reduction of molecular oxygen"/>
    <property type="evidence" value="ECO:0007669"/>
    <property type="project" value="InterPro"/>
</dbReference>
<dbReference type="PANTHER" id="PTHR46696">
    <property type="entry name" value="P450, PUTATIVE (EUROFUNG)-RELATED"/>
    <property type="match status" value="1"/>
</dbReference>
<dbReference type="EMBL" id="FUKO01000022">
    <property type="protein sequence ID" value="SJN38284.1"/>
    <property type="molecule type" value="Genomic_DNA"/>
</dbReference>
<dbReference type="PANTHER" id="PTHR46696:SF1">
    <property type="entry name" value="CYTOCHROME P450 YJIB-RELATED"/>
    <property type="match status" value="1"/>
</dbReference>
<sequence length="98" mass="10362">MPKGGIVQVLSHAVGTDPARMGDEPGFDIEVENRPLHSGFGGGIHHCLGHFVARTDMAVALPLLAQRMPDAVPDGPGEWLPVSGNTGPVRYPIRFTAP</sequence>
<dbReference type="PROSITE" id="PS00086">
    <property type="entry name" value="CYTOCHROME_P450"/>
    <property type="match status" value="1"/>
</dbReference>
<dbReference type="GO" id="GO:0020037">
    <property type="term" value="F:heme binding"/>
    <property type="evidence" value="ECO:0007669"/>
    <property type="project" value="InterPro"/>
</dbReference>
<dbReference type="InterPro" id="IPR017972">
    <property type="entry name" value="Cyt_P450_CS"/>
</dbReference>
<dbReference type="GO" id="GO:0005506">
    <property type="term" value="F:iron ion binding"/>
    <property type="evidence" value="ECO:0007669"/>
    <property type="project" value="InterPro"/>
</dbReference>
<dbReference type="InterPro" id="IPR036396">
    <property type="entry name" value="Cyt_P450_sf"/>
</dbReference>